<dbReference type="KEGG" id="ptc:phytr_11530"/>
<evidence type="ECO:0000313" key="2">
    <source>
        <dbReference type="Proteomes" id="UP000241762"/>
    </source>
</evidence>
<proteinExistence type="predicted"/>
<dbReference type="EMBL" id="CP027845">
    <property type="protein sequence ID" value="AVP88078.1"/>
    <property type="molecule type" value="Genomic_DNA"/>
</dbReference>
<accession>A0A2P1P9Y8</accession>
<sequence length="114" mass="13101">MDEGVKVMGEDPQERIPVEAYAQLIREWVEEVDKHKEQFDFFKLLNKDPKELRNAVYDKIDELSLSETAREDLPIALEALSAALRGEKISGLLPEGISRKHASSKPFETREYVK</sequence>
<dbReference type="AlphaFoldDB" id="A0A2P1P9Y8"/>
<protein>
    <submittedName>
        <fullName evidence="1">Uncharacterized protein</fullName>
    </submittedName>
</protein>
<dbReference type="Proteomes" id="UP000241762">
    <property type="component" value="Chromosome"/>
</dbReference>
<dbReference type="RefSeq" id="WP_106874894.1">
    <property type="nucleotide sequence ID" value="NZ_CP027845.1"/>
</dbReference>
<organism evidence="1 2">
    <name type="scientific">Candidatus Phycorickettsia trachydisci</name>
    <dbReference type="NCBI Taxonomy" id="2115978"/>
    <lineage>
        <taxon>Bacteria</taxon>
        <taxon>Pseudomonadati</taxon>
        <taxon>Pseudomonadota</taxon>
        <taxon>Alphaproteobacteria</taxon>
        <taxon>Rickettsiales</taxon>
        <taxon>Rickettsiaceae</taxon>
        <taxon>Candidatus Phycorickettsia</taxon>
    </lineage>
</organism>
<gene>
    <name evidence="1" type="ORF">phytr_11530</name>
</gene>
<name>A0A2P1P9Y8_9RICK</name>
<keyword evidence="2" id="KW-1185">Reference proteome</keyword>
<reference evidence="1 2" key="1">
    <citation type="submission" date="2018-03" db="EMBL/GenBank/DDBJ databases">
        <title>A gene transfer event suggests a long-term partnership between eustigmatophyte algae and a novel lineage of endosymbiotic bacteria.</title>
        <authorList>
            <person name="Yurchenko T."/>
            <person name="Sevcikova T."/>
            <person name="Pribyl P."/>
            <person name="El Karkouri K."/>
            <person name="Klimes V."/>
            <person name="Amaral R."/>
            <person name="Zbrankova V."/>
            <person name="Kim E."/>
            <person name="Raoult D."/>
            <person name="Santos L.M.A."/>
            <person name="Elias M."/>
        </authorList>
    </citation>
    <scope>NUCLEOTIDE SEQUENCE [LARGE SCALE GENOMIC DNA]</scope>
    <source>
        <strain evidence="1">CCALA 838</strain>
    </source>
</reference>
<evidence type="ECO:0000313" key="1">
    <source>
        <dbReference type="EMBL" id="AVP88078.1"/>
    </source>
</evidence>